<keyword evidence="6 8" id="KW-1133">Transmembrane helix</keyword>
<dbReference type="RefSeq" id="WP_011023034.1">
    <property type="nucleotide sequence ID" value="NC_003552.1"/>
</dbReference>
<dbReference type="FunCoup" id="Q8TLE1">
    <property type="interactions" value="3"/>
</dbReference>
<evidence type="ECO:0000256" key="5">
    <source>
        <dbReference type="ARBA" id="ARBA00022692"/>
    </source>
</evidence>
<feature type="domain" description="ABC transmembrane type-1" evidence="9">
    <location>
        <begin position="67"/>
        <end position="290"/>
    </location>
</feature>
<dbReference type="PANTHER" id="PTHR43470">
    <property type="entry name" value="PHOSPHATE TRANSPORT SYSTEM PERMEASE PROTEIN PSTA-RELATED"/>
    <property type="match status" value="1"/>
</dbReference>
<dbReference type="Pfam" id="PF00528">
    <property type="entry name" value="BPD_transp_1"/>
    <property type="match status" value="1"/>
</dbReference>
<feature type="transmembrane region" description="Helical" evidence="8">
    <location>
        <begin position="107"/>
        <end position="128"/>
    </location>
</feature>
<reference evidence="10 11" key="1">
    <citation type="journal article" date="2002" name="Genome Res.">
        <title>The genome of Methanosarcina acetivorans reveals extensive metabolic and physiological diversity.</title>
        <authorList>
            <person name="Galagan J.E."/>
            <person name="Nusbaum C."/>
            <person name="Roy A."/>
            <person name="Endrizzi M.G."/>
            <person name="Macdonald P."/>
            <person name="FitzHugh W."/>
            <person name="Calvo S."/>
            <person name="Engels R."/>
            <person name="Smirnov S."/>
            <person name="Atnoor D."/>
            <person name="Brown A."/>
            <person name="Allen N."/>
            <person name="Naylor J."/>
            <person name="Stange-Thomann N."/>
            <person name="DeArellano K."/>
            <person name="Johnson R."/>
            <person name="Linton L."/>
            <person name="McEwan P."/>
            <person name="McKernan K."/>
            <person name="Talamas J."/>
            <person name="Tirrell A."/>
            <person name="Ye W."/>
            <person name="Zimmer A."/>
            <person name="Barber R.D."/>
            <person name="Cann I."/>
            <person name="Graham D.E."/>
            <person name="Grahame D.A."/>
            <person name="Guss A."/>
            <person name="Hedderich R."/>
            <person name="Ingram-Smith C."/>
            <person name="Kuettner C.H."/>
            <person name="Krzycki J.A."/>
            <person name="Leigh J.A."/>
            <person name="Li W."/>
            <person name="Liu J."/>
            <person name="Mukhopadhyay B."/>
            <person name="Reeve J.N."/>
            <person name="Smith K."/>
            <person name="Springer T.A."/>
            <person name="Umayam L.A."/>
            <person name="White O."/>
            <person name="White R.H."/>
            <person name="de Macario E.C."/>
            <person name="Ferry J.G."/>
            <person name="Jarrell K.F."/>
            <person name="Jing H."/>
            <person name="Macario A.J.L."/>
            <person name="Paulsen I."/>
            <person name="Pritchett M."/>
            <person name="Sowers K.R."/>
            <person name="Swanson R.V."/>
            <person name="Zinder S.H."/>
            <person name="Lander E."/>
            <person name="Metcalf W.W."/>
            <person name="Birren B."/>
        </authorList>
    </citation>
    <scope>NUCLEOTIDE SEQUENCE [LARGE SCALE GENOMIC DNA]</scope>
    <source>
        <strain evidence="11">ATCC 35395 / DSM 2834 / JCM 12185 / C2A</strain>
    </source>
</reference>
<dbReference type="GO" id="GO:0005315">
    <property type="term" value="F:phosphate transmembrane transporter activity"/>
    <property type="evidence" value="ECO:0007669"/>
    <property type="project" value="InterPro"/>
</dbReference>
<evidence type="ECO:0000256" key="4">
    <source>
        <dbReference type="ARBA" id="ARBA00022475"/>
    </source>
</evidence>
<evidence type="ECO:0000256" key="7">
    <source>
        <dbReference type="ARBA" id="ARBA00023136"/>
    </source>
</evidence>
<comment type="similarity">
    <text evidence="2 8">Belongs to the binding-protein-dependent transport system permease family. CysTW subfamily.</text>
</comment>
<feature type="transmembrane region" description="Helical" evidence="8">
    <location>
        <begin position="191"/>
        <end position="210"/>
    </location>
</feature>
<evidence type="ECO:0000256" key="1">
    <source>
        <dbReference type="ARBA" id="ARBA00004651"/>
    </source>
</evidence>
<dbReference type="KEGG" id="mac:MA_3095"/>
<dbReference type="InterPro" id="IPR005672">
    <property type="entry name" value="Phosphate_PstA"/>
</dbReference>
<dbReference type="GO" id="GO:0035435">
    <property type="term" value="P:phosphate ion transmembrane transport"/>
    <property type="evidence" value="ECO:0007669"/>
    <property type="project" value="InterPro"/>
</dbReference>
<evidence type="ECO:0000313" key="10">
    <source>
        <dbReference type="EMBL" id="AAM06468.1"/>
    </source>
</evidence>
<name>Q8TLE1_METAC</name>
<comment type="subcellular location">
    <subcellularLocation>
        <location evidence="1 8">Cell membrane</location>
        <topology evidence="1 8">Multi-pass membrane protein</topology>
    </subcellularLocation>
</comment>
<proteinExistence type="inferred from homology"/>
<dbReference type="PROSITE" id="PS50928">
    <property type="entry name" value="ABC_TM1"/>
    <property type="match status" value="1"/>
</dbReference>
<protein>
    <recommendedName>
        <fullName evidence="8">Phosphate transport system permease protein PstA</fullName>
    </recommendedName>
</protein>
<keyword evidence="4 8" id="KW-1003">Cell membrane</keyword>
<dbReference type="EMBL" id="AE010299">
    <property type="protein sequence ID" value="AAM06468.1"/>
    <property type="molecule type" value="Genomic_DNA"/>
</dbReference>
<dbReference type="Gene3D" id="1.10.3720.10">
    <property type="entry name" value="MetI-like"/>
    <property type="match status" value="1"/>
</dbReference>
<dbReference type="Proteomes" id="UP000002487">
    <property type="component" value="Chromosome"/>
</dbReference>
<dbReference type="CDD" id="cd06261">
    <property type="entry name" value="TM_PBP2"/>
    <property type="match status" value="1"/>
</dbReference>
<evidence type="ECO:0000256" key="3">
    <source>
        <dbReference type="ARBA" id="ARBA00022448"/>
    </source>
</evidence>
<keyword evidence="3" id="KW-0813">Transport</keyword>
<dbReference type="NCBIfam" id="TIGR00974">
    <property type="entry name" value="3a0107s02c"/>
    <property type="match status" value="1"/>
</dbReference>
<evidence type="ECO:0000256" key="8">
    <source>
        <dbReference type="RuleBase" id="RU363043"/>
    </source>
</evidence>
<dbReference type="AlphaFoldDB" id="Q8TLE1"/>
<organism evidence="10 11">
    <name type="scientific">Methanosarcina acetivorans (strain ATCC 35395 / DSM 2834 / JCM 12185 / C2A)</name>
    <dbReference type="NCBI Taxonomy" id="188937"/>
    <lineage>
        <taxon>Archaea</taxon>
        <taxon>Methanobacteriati</taxon>
        <taxon>Methanobacteriota</taxon>
        <taxon>Stenosarchaea group</taxon>
        <taxon>Methanomicrobia</taxon>
        <taxon>Methanosarcinales</taxon>
        <taxon>Methanosarcinaceae</taxon>
        <taxon>Methanosarcina</taxon>
    </lineage>
</organism>
<dbReference type="InterPro" id="IPR000515">
    <property type="entry name" value="MetI-like"/>
</dbReference>
<evidence type="ECO:0000259" key="9">
    <source>
        <dbReference type="PROSITE" id="PS50928"/>
    </source>
</evidence>
<dbReference type="GeneID" id="1474989"/>
<dbReference type="PhylomeDB" id="Q8TLE1"/>
<dbReference type="EnsemblBacteria" id="AAM06468">
    <property type="protein sequence ID" value="AAM06468"/>
    <property type="gene ID" value="MA_3095"/>
</dbReference>
<feature type="transmembrane region" description="Helical" evidence="8">
    <location>
        <begin position="12"/>
        <end position="38"/>
    </location>
</feature>
<feature type="transmembrane region" description="Helical" evidence="8">
    <location>
        <begin position="273"/>
        <end position="294"/>
    </location>
</feature>
<dbReference type="HOGENOM" id="CLU_033621_2_2_2"/>
<dbReference type="PANTHER" id="PTHR43470:SF3">
    <property type="entry name" value="PHOSPHATE TRANSPORT SYSTEM PERMEASE PROTEIN PSTA-RELATED"/>
    <property type="match status" value="1"/>
</dbReference>
<accession>Q8TLE1</accession>
<keyword evidence="11" id="KW-1185">Reference proteome</keyword>
<feature type="transmembrane region" description="Helical" evidence="8">
    <location>
        <begin position="58"/>
        <end position="86"/>
    </location>
</feature>
<dbReference type="InterPro" id="IPR035906">
    <property type="entry name" value="MetI-like_sf"/>
</dbReference>
<evidence type="ECO:0000256" key="6">
    <source>
        <dbReference type="ARBA" id="ARBA00022989"/>
    </source>
</evidence>
<evidence type="ECO:0000256" key="2">
    <source>
        <dbReference type="ARBA" id="ARBA00007069"/>
    </source>
</evidence>
<feature type="transmembrane region" description="Helical" evidence="8">
    <location>
        <begin position="134"/>
        <end position="156"/>
    </location>
</feature>
<evidence type="ECO:0000313" key="11">
    <source>
        <dbReference type="Proteomes" id="UP000002487"/>
    </source>
</evidence>
<gene>
    <name evidence="10" type="primary">pstA</name>
    <name evidence="10" type="ordered locus">MA_3095</name>
</gene>
<dbReference type="STRING" id="188937.MA_3095"/>
<keyword evidence="7 8" id="KW-0472">Membrane</keyword>
<dbReference type="SUPFAM" id="SSF161098">
    <property type="entry name" value="MetI-like"/>
    <property type="match status" value="1"/>
</dbReference>
<dbReference type="GO" id="GO:0005886">
    <property type="term" value="C:plasma membrane"/>
    <property type="evidence" value="ECO:0007669"/>
    <property type="project" value="UniProtKB-SubCell"/>
</dbReference>
<dbReference type="InParanoid" id="Q8TLE1"/>
<keyword evidence="5 8" id="KW-0812">Transmembrane</keyword>
<sequence length="300" mass="32464">MNSTNFRILKGNIFMGISYFSAATVVLVLLFIIGIIAIKGIPSLTPEFVFSSESQVFGFGGAIGNAIVGTILLSTLSPLLAIPFAIGTAIYLKRYAKEGFFTSSLSFLLEVLSGTPSIVLGLFGFLFLAIQMKYFTGGFSLISGTIALAILVLPVMEKATENALDSVPLELEDASYALGATKWETISKISLPYAILGIITGILLSIGRAAEESAVVVLTAGYSQFFPEWKVVPNDKFIFGVKIYPFQDLVAALPITVYHGFEFPNMVSPSESFGAAFVLILIVMLINFTTRMFLRRRKIG</sequence>